<reference evidence="1 2" key="2">
    <citation type="journal article" date="2008" name="Bioinformatics">
        <title>Assembly reconciliation.</title>
        <authorList>
            <person name="Zimin A.V."/>
            <person name="Smith D.R."/>
            <person name="Sutton G."/>
            <person name="Yorke J.A."/>
        </authorList>
    </citation>
    <scope>NUCLEOTIDE SEQUENCE [LARGE SCALE GENOMIC DNA]</scope>
    <source>
        <strain evidence="1 2">TSC#14021-0224.01</strain>
    </source>
</reference>
<accession>B3NYW0</accession>
<reference evidence="1 2" key="1">
    <citation type="journal article" date="2007" name="Nature">
        <title>Evolution of genes and genomes on the Drosophila phylogeny.</title>
        <authorList>
            <consortium name="Drosophila 12 Genomes Consortium"/>
            <person name="Clark A.G."/>
            <person name="Eisen M.B."/>
            <person name="Smith D.R."/>
            <person name="Bergman C.M."/>
            <person name="Oliver B."/>
            <person name="Markow T.A."/>
            <person name="Kaufman T.C."/>
            <person name="Kellis M."/>
            <person name="Gelbart W."/>
            <person name="Iyer V.N."/>
            <person name="Pollard D.A."/>
            <person name="Sackton T.B."/>
            <person name="Larracuente A.M."/>
            <person name="Singh N.D."/>
            <person name="Abad J.P."/>
            <person name="Abt D.N."/>
            <person name="Adryan B."/>
            <person name="Aguade M."/>
            <person name="Akashi H."/>
            <person name="Anderson W.W."/>
            <person name="Aquadro C.F."/>
            <person name="Ardell D.H."/>
            <person name="Arguello R."/>
            <person name="Artieri C.G."/>
            <person name="Barbash D.A."/>
            <person name="Barker D."/>
            <person name="Barsanti P."/>
            <person name="Batterham P."/>
            <person name="Batzoglou S."/>
            <person name="Begun D."/>
            <person name="Bhutkar A."/>
            <person name="Blanco E."/>
            <person name="Bosak S.A."/>
            <person name="Bradley R.K."/>
            <person name="Brand A.D."/>
            <person name="Brent M.R."/>
            <person name="Brooks A.N."/>
            <person name="Brown R.H."/>
            <person name="Butlin R.K."/>
            <person name="Caggese C."/>
            <person name="Calvi B.R."/>
            <person name="Bernardo de Carvalho A."/>
            <person name="Caspi A."/>
            <person name="Castrezana S."/>
            <person name="Celniker S.E."/>
            <person name="Chang J.L."/>
            <person name="Chapple C."/>
            <person name="Chatterji S."/>
            <person name="Chinwalla A."/>
            <person name="Civetta A."/>
            <person name="Clifton S.W."/>
            <person name="Comeron J.M."/>
            <person name="Costello J.C."/>
            <person name="Coyne J.A."/>
            <person name="Daub J."/>
            <person name="David R.G."/>
            <person name="Delcher A.L."/>
            <person name="Delehaunty K."/>
            <person name="Do C.B."/>
            <person name="Ebling H."/>
            <person name="Edwards K."/>
            <person name="Eickbush T."/>
            <person name="Evans J.D."/>
            <person name="Filipski A."/>
            <person name="Findeiss S."/>
            <person name="Freyhult E."/>
            <person name="Fulton L."/>
            <person name="Fulton R."/>
            <person name="Garcia A.C."/>
            <person name="Gardiner A."/>
            <person name="Garfield D.A."/>
            <person name="Garvin B.E."/>
            <person name="Gibson G."/>
            <person name="Gilbert D."/>
            <person name="Gnerre S."/>
            <person name="Godfrey J."/>
            <person name="Good R."/>
            <person name="Gotea V."/>
            <person name="Gravely B."/>
            <person name="Greenberg A.J."/>
            <person name="Griffiths-Jones S."/>
            <person name="Gross S."/>
            <person name="Guigo R."/>
            <person name="Gustafson E.A."/>
            <person name="Haerty W."/>
            <person name="Hahn M.W."/>
            <person name="Halligan D.L."/>
            <person name="Halpern A.L."/>
            <person name="Halter G.M."/>
            <person name="Han M.V."/>
            <person name="Heger A."/>
            <person name="Hillier L."/>
            <person name="Hinrichs A.S."/>
            <person name="Holmes I."/>
            <person name="Hoskins R.A."/>
            <person name="Hubisz M.J."/>
            <person name="Hultmark D."/>
            <person name="Huntley M.A."/>
            <person name="Jaffe D.B."/>
            <person name="Jagadeeshan S."/>
            <person name="Jeck W.R."/>
            <person name="Johnson J."/>
            <person name="Jones C.D."/>
            <person name="Jordan W.C."/>
            <person name="Karpen G.H."/>
            <person name="Kataoka E."/>
            <person name="Keightley P.D."/>
            <person name="Kheradpour P."/>
            <person name="Kirkness E.F."/>
            <person name="Koerich L.B."/>
            <person name="Kristiansen K."/>
            <person name="Kudrna D."/>
            <person name="Kulathinal R.J."/>
            <person name="Kumar S."/>
            <person name="Kwok R."/>
            <person name="Lander E."/>
            <person name="Langley C.H."/>
            <person name="Lapoint R."/>
            <person name="Lazzaro B.P."/>
            <person name="Lee S.J."/>
            <person name="Levesque L."/>
            <person name="Li R."/>
            <person name="Lin C.F."/>
            <person name="Lin M.F."/>
            <person name="Lindblad-Toh K."/>
            <person name="Llopart A."/>
            <person name="Long M."/>
            <person name="Low L."/>
            <person name="Lozovsky E."/>
            <person name="Lu J."/>
            <person name="Luo M."/>
            <person name="Machado C.A."/>
            <person name="Makalowski W."/>
            <person name="Marzo M."/>
            <person name="Matsuda M."/>
            <person name="Matzkin L."/>
            <person name="McAllister B."/>
            <person name="McBride C.S."/>
            <person name="McKernan B."/>
            <person name="McKernan K."/>
            <person name="Mendez-Lago M."/>
            <person name="Minx P."/>
            <person name="Mollenhauer M.U."/>
            <person name="Montooth K."/>
            <person name="Mount S.M."/>
            <person name="Mu X."/>
            <person name="Myers E."/>
            <person name="Negre B."/>
            <person name="Newfeld S."/>
            <person name="Nielsen R."/>
            <person name="Noor M.A."/>
            <person name="O'Grady P."/>
            <person name="Pachter L."/>
            <person name="Papaceit M."/>
            <person name="Parisi M.J."/>
            <person name="Parisi M."/>
            <person name="Parts L."/>
            <person name="Pedersen J.S."/>
            <person name="Pesole G."/>
            <person name="Phillippy A.M."/>
            <person name="Ponting C.P."/>
            <person name="Pop M."/>
            <person name="Porcelli D."/>
            <person name="Powell J.R."/>
            <person name="Prohaska S."/>
            <person name="Pruitt K."/>
            <person name="Puig M."/>
            <person name="Quesneville H."/>
            <person name="Ram K.R."/>
            <person name="Rand D."/>
            <person name="Rasmussen M.D."/>
            <person name="Reed L.K."/>
            <person name="Reenan R."/>
            <person name="Reily A."/>
            <person name="Remington K.A."/>
            <person name="Rieger T.T."/>
            <person name="Ritchie M.G."/>
            <person name="Robin C."/>
            <person name="Rogers Y.H."/>
            <person name="Rohde C."/>
            <person name="Rozas J."/>
            <person name="Rubenfield M.J."/>
            <person name="Ruiz A."/>
            <person name="Russo S."/>
            <person name="Salzberg S.L."/>
            <person name="Sanchez-Gracia A."/>
            <person name="Saranga D.J."/>
            <person name="Sato H."/>
            <person name="Schaeffer S.W."/>
            <person name="Schatz M.C."/>
            <person name="Schlenke T."/>
            <person name="Schwartz R."/>
            <person name="Segarra C."/>
            <person name="Singh R.S."/>
            <person name="Sirot L."/>
            <person name="Sirota M."/>
            <person name="Sisneros N.B."/>
            <person name="Smith C.D."/>
            <person name="Smith T.F."/>
            <person name="Spieth J."/>
            <person name="Stage D.E."/>
            <person name="Stark A."/>
            <person name="Stephan W."/>
            <person name="Strausberg R.L."/>
            <person name="Strempel S."/>
            <person name="Sturgill D."/>
            <person name="Sutton G."/>
            <person name="Sutton G.G."/>
            <person name="Tao W."/>
            <person name="Teichmann S."/>
            <person name="Tobari Y.N."/>
            <person name="Tomimura Y."/>
            <person name="Tsolas J.M."/>
            <person name="Valente V.L."/>
            <person name="Venter E."/>
            <person name="Venter J.C."/>
            <person name="Vicario S."/>
            <person name="Vieira F.G."/>
            <person name="Vilella A.J."/>
            <person name="Villasante A."/>
            <person name="Walenz B."/>
            <person name="Wang J."/>
            <person name="Wasserman M."/>
            <person name="Watts T."/>
            <person name="Wilson D."/>
            <person name="Wilson R.K."/>
            <person name="Wing R.A."/>
            <person name="Wolfner M.F."/>
            <person name="Wong A."/>
            <person name="Wong G.K."/>
            <person name="Wu C.I."/>
            <person name="Wu G."/>
            <person name="Yamamoto D."/>
            <person name="Yang H.P."/>
            <person name="Yang S.P."/>
            <person name="Yorke J.A."/>
            <person name="Yoshida K."/>
            <person name="Zdobnov E."/>
            <person name="Zhang P."/>
            <person name="Zhang Y."/>
            <person name="Zimin A.V."/>
            <person name="Baldwin J."/>
            <person name="Abdouelleil A."/>
            <person name="Abdulkadir J."/>
            <person name="Abebe A."/>
            <person name="Abera B."/>
            <person name="Abreu J."/>
            <person name="Acer S.C."/>
            <person name="Aftuck L."/>
            <person name="Alexander A."/>
            <person name="An P."/>
            <person name="Anderson E."/>
            <person name="Anderson S."/>
            <person name="Arachi H."/>
            <person name="Azer M."/>
            <person name="Bachantsang P."/>
            <person name="Barry A."/>
            <person name="Bayul T."/>
            <person name="Berlin A."/>
            <person name="Bessette D."/>
            <person name="Bloom T."/>
            <person name="Blye J."/>
            <person name="Boguslavskiy L."/>
            <person name="Bonnet C."/>
            <person name="Boukhgalter B."/>
            <person name="Bourzgui I."/>
            <person name="Brown A."/>
            <person name="Cahill P."/>
            <person name="Channer S."/>
            <person name="Cheshatsang Y."/>
            <person name="Chuda L."/>
            <person name="Citroen M."/>
            <person name="Collymore A."/>
            <person name="Cooke P."/>
            <person name="Costello M."/>
            <person name="D'Aco K."/>
            <person name="Daza R."/>
            <person name="De Haan G."/>
            <person name="DeGray S."/>
            <person name="DeMaso C."/>
            <person name="Dhargay N."/>
            <person name="Dooley K."/>
            <person name="Dooley E."/>
            <person name="Doricent M."/>
            <person name="Dorje P."/>
            <person name="Dorjee K."/>
            <person name="Dupes A."/>
            <person name="Elong R."/>
            <person name="Falk J."/>
            <person name="Farina A."/>
            <person name="Faro S."/>
            <person name="Ferguson D."/>
            <person name="Fisher S."/>
            <person name="Foley C.D."/>
            <person name="Franke A."/>
            <person name="Friedrich D."/>
            <person name="Gadbois L."/>
            <person name="Gearin G."/>
            <person name="Gearin C.R."/>
            <person name="Giannoukos G."/>
            <person name="Goode T."/>
            <person name="Graham J."/>
            <person name="Grandbois E."/>
            <person name="Grewal S."/>
            <person name="Gyaltsen K."/>
            <person name="Hafez N."/>
            <person name="Hagos B."/>
            <person name="Hall J."/>
            <person name="Henson C."/>
            <person name="Hollinger A."/>
            <person name="Honan T."/>
            <person name="Huard M.D."/>
            <person name="Hughes L."/>
            <person name="Hurhula B."/>
            <person name="Husby M.E."/>
            <person name="Kamat A."/>
            <person name="Kanga B."/>
            <person name="Kashin S."/>
            <person name="Khazanovich D."/>
            <person name="Kisner P."/>
            <person name="Lance K."/>
            <person name="Lara M."/>
            <person name="Lee W."/>
            <person name="Lennon N."/>
            <person name="Letendre F."/>
            <person name="LeVine R."/>
            <person name="Lipovsky A."/>
            <person name="Liu X."/>
            <person name="Liu J."/>
            <person name="Liu S."/>
            <person name="Lokyitsang T."/>
            <person name="Lokyitsang Y."/>
            <person name="Lubonja R."/>
            <person name="Lui A."/>
            <person name="MacDonald P."/>
            <person name="Magnisalis V."/>
            <person name="Maru K."/>
            <person name="Matthews C."/>
            <person name="McCusker W."/>
            <person name="McDonough S."/>
            <person name="Mehta T."/>
            <person name="Meldrim J."/>
            <person name="Meneus L."/>
            <person name="Mihai O."/>
            <person name="Mihalev A."/>
            <person name="Mihova T."/>
            <person name="Mittelman R."/>
            <person name="Mlenga V."/>
            <person name="Montmayeur A."/>
            <person name="Mulrain L."/>
            <person name="Navidi A."/>
            <person name="Naylor J."/>
            <person name="Negash T."/>
            <person name="Nguyen T."/>
            <person name="Nguyen N."/>
            <person name="Nicol R."/>
            <person name="Norbu C."/>
            <person name="Norbu N."/>
            <person name="Novod N."/>
            <person name="O'Neill B."/>
            <person name="Osman S."/>
            <person name="Markiewicz E."/>
            <person name="Oyono O.L."/>
            <person name="Patti C."/>
            <person name="Phunkhang P."/>
            <person name="Pierre F."/>
            <person name="Priest M."/>
            <person name="Raghuraman S."/>
            <person name="Rege F."/>
            <person name="Reyes R."/>
            <person name="Rise C."/>
            <person name="Rogov P."/>
            <person name="Ross K."/>
            <person name="Ryan E."/>
            <person name="Settipalli S."/>
            <person name="Shea T."/>
            <person name="Sherpa N."/>
            <person name="Shi L."/>
            <person name="Shih D."/>
            <person name="Sparrow T."/>
            <person name="Spaulding J."/>
            <person name="Stalker J."/>
            <person name="Stange-Thomann N."/>
            <person name="Stavropoulos S."/>
            <person name="Stone C."/>
            <person name="Strader C."/>
            <person name="Tesfaye S."/>
            <person name="Thomson T."/>
            <person name="Thoulutsang Y."/>
            <person name="Thoulutsang D."/>
            <person name="Topham K."/>
            <person name="Topping I."/>
            <person name="Tsamla T."/>
            <person name="Vassiliev H."/>
            <person name="Vo A."/>
            <person name="Wangchuk T."/>
            <person name="Wangdi T."/>
            <person name="Weiand M."/>
            <person name="Wilkinson J."/>
            <person name="Wilson A."/>
            <person name="Yadav S."/>
            <person name="Young G."/>
            <person name="Yu Q."/>
            <person name="Zembek L."/>
            <person name="Zhong D."/>
            <person name="Zimmer A."/>
            <person name="Zwirko Z."/>
            <person name="Jaffe D.B."/>
            <person name="Alvarez P."/>
            <person name="Brockman W."/>
            <person name="Butler J."/>
            <person name="Chin C."/>
            <person name="Gnerre S."/>
            <person name="Grabherr M."/>
            <person name="Kleber M."/>
            <person name="Mauceli E."/>
            <person name="MacCallum I."/>
        </authorList>
    </citation>
    <scope>NUCLEOTIDE SEQUENCE [LARGE SCALE GENOMIC DNA]</scope>
    <source>
        <strain evidence="1 2">TSC#14021-0224.01</strain>
    </source>
</reference>
<name>B3NYW0_DROER</name>
<dbReference type="EMBL" id="CH954181">
    <property type="protein sequence ID" value="EDV48223.1"/>
    <property type="molecule type" value="Genomic_DNA"/>
</dbReference>
<keyword evidence="2" id="KW-1185">Reference proteome</keyword>
<protein>
    <submittedName>
        <fullName evidence="1">GG14429</fullName>
    </submittedName>
</protein>
<gene>
    <name evidence="1" type="primary">Dere\GG14429</name>
    <name evidence="1" type="ORF">Dere_GG14429</name>
</gene>
<organism evidence="1 2">
    <name type="scientific">Drosophila erecta</name>
    <name type="common">Fruit fly</name>
    <dbReference type="NCBI Taxonomy" id="7220"/>
    <lineage>
        <taxon>Eukaryota</taxon>
        <taxon>Metazoa</taxon>
        <taxon>Ecdysozoa</taxon>
        <taxon>Arthropoda</taxon>
        <taxon>Hexapoda</taxon>
        <taxon>Insecta</taxon>
        <taxon>Pterygota</taxon>
        <taxon>Neoptera</taxon>
        <taxon>Endopterygota</taxon>
        <taxon>Diptera</taxon>
        <taxon>Brachycera</taxon>
        <taxon>Muscomorpha</taxon>
        <taxon>Ephydroidea</taxon>
        <taxon>Drosophilidae</taxon>
        <taxon>Drosophila</taxon>
        <taxon>Sophophora</taxon>
    </lineage>
</organism>
<dbReference type="Proteomes" id="UP000008711">
    <property type="component" value="Unassembled WGS sequence"/>
</dbReference>
<proteinExistence type="predicted"/>
<dbReference type="AlphaFoldDB" id="B3NYW0"/>
<dbReference type="OMA" id="YCSEWEK"/>
<dbReference type="PhylomeDB" id="B3NYW0"/>
<dbReference type="HOGENOM" id="CLU_183977_0_0_1"/>
<evidence type="ECO:0000313" key="1">
    <source>
        <dbReference type="EMBL" id="EDV48223.1"/>
    </source>
</evidence>
<sequence length="96" mass="11494">MPKGYKQKFRHFCLDQPDFKNWLTKDQSDKSKGFCKYCKCSINAKIYQIRAHRETKKHVQNTKCCAQVNKLTFLPIKSDEVCRQETRKHIKCPKRI</sequence>
<evidence type="ECO:0000313" key="2">
    <source>
        <dbReference type="Proteomes" id="UP000008711"/>
    </source>
</evidence>